<comment type="similarity">
    <text evidence="1">Belongs to the acyl-CoA dehydrogenase family.</text>
</comment>
<dbReference type="InterPro" id="IPR036250">
    <property type="entry name" value="AcylCo_DH-like_C"/>
</dbReference>
<dbReference type="AlphaFoldDB" id="A0A7W3PAC9"/>
<reference evidence="5 6" key="1">
    <citation type="submission" date="2020-07" db="EMBL/GenBank/DDBJ databases">
        <title>Sequencing the genomes of 1000 actinobacteria strains.</title>
        <authorList>
            <person name="Klenk H.-P."/>
        </authorList>
    </citation>
    <scope>NUCLEOTIDE SEQUENCE [LARGE SCALE GENOMIC DNA]</scope>
    <source>
        <strain evidence="5 6">DSM 21349</strain>
    </source>
</reference>
<evidence type="ECO:0000313" key="5">
    <source>
        <dbReference type="EMBL" id="MBA8804327.1"/>
    </source>
</evidence>
<dbReference type="RefSeq" id="WP_343055598.1">
    <property type="nucleotide sequence ID" value="NZ_JACGXA010000001.1"/>
</dbReference>
<proteinExistence type="inferred from homology"/>
<dbReference type="EMBL" id="JACGXA010000001">
    <property type="protein sequence ID" value="MBA8804327.1"/>
    <property type="molecule type" value="Genomic_DNA"/>
</dbReference>
<dbReference type="SUPFAM" id="SSF56645">
    <property type="entry name" value="Acyl-CoA dehydrogenase NM domain-like"/>
    <property type="match status" value="1"/>
</dbReference>
<organism evidence="5 6">
    <name type="scientific">Nocardioides ginsengisegetis</name>
    <dbReference type="NCBI Taxonomy" id="661491"/>
    <lineage>
        <taxon>Bacteria</taxon>
        <taxon>Bacillati</taxon>
        <taxon>Actinomycetota</taxon>
        <taxon>Actinomycetes</taxon>
        <taxon>Propionibacteriales</taxon>
        <taxon>Nocardioidaceae</taxon>
        <taxon>Nocardioides</taxon>
    </lineage>
</organism>
<comment type="caution">
    <text evidence="5">The sequence shown here is derived from an EMBL/GenBank/DDBJ whole genome shotgun (WGS) entry which is preliminary data.</text>
</comment>
<evidence type="ECO:0000313" key="6">
    <source>
        <dbReference type="Proteomes" id="UP000580910"/>
    </source>
</evidence>
<evidence type="ECO:0000256" key="3">
    <source>
        <dbReference type="ARBA" id="ARBA00022827"/>
    </source>
</evidence>
<accession>A0A7W3PAC9</accession>
<keyword evidence="3" id="KW-0274">FAD</keyword>
<gene>
    <name evidence="5" type="ORF">FB382_002618</name>
</gene>
<sequence length="349" mass="36529">MPDDPTWPVHLRDDRPPDDGRLLAQLADAAHLASRGVPTSALELAERWGQRLPLPGRSATVLLWEALATVAAVDLSVARALEPHLDAAAILAEAGQAMPSGTTWGVFAAEGPGVRLTATPVDGGHVLDGTKPWCSLAENLTHALVTAWVGDERGLFSVDLRHPGVRVTDGAWHALGLHEVASGPVELDRVPATPVGDPGWYLRRDGFAWGGIGVAAVWYGGAVGVARRLWAAAGERPPDQVAQAHLGVVDLRLHAARTVLAEAARLVDDGKASGGVGALLASRARGVVVEAAETVLTQTGHALGPAPLALEEAHARRVADLTLYLRQHHAARDAAALGRQLLEGTGCPW</sequence>
<dbReference type="InterPro" id="IPR009100">
    <property type="entry name" value="AcylCoA_DH/oxidase_NM_dom_sf"/>
</dbReference>
<dbReference type="InterPro" id="IPR009075">
    <property type="entry name" value="AcylCo_DH/oxidase_C"/>
</dbReference>
<keyword evidence="2" id="KW-0285">Flavoprotein</keyword>
<dbReference type="SUPFAM" id="SSF47203">
    <property type="entry name" value="Acyl-CoA dehydrogenase C-terminal domain-like"/>
    <property type="match status" value="1"/>
</dbReference>
<evidence type="ECO:0000259" key="4">
    <source>
        <dbReference type="Pfam" id="PF00441"/>
    </source>
</evidence>
<dbReference type="InterPro" id="IPR046373">
    <property type="entry name" value="Acyl-CoA_Oxase/DH_mid-dom_sf"/>
</dbReference>
<evidence type="ECO:0000256" key="1">
    <source>
        <dbReference type="ARBA" id="ARBA00009347"/>
    </source>
</evidence>
<protein>
    <submittedName>
        <fullName evidence="5">Alkylation response protein AidB-like acyl-CoA dehydrogenase</fullName>
    </submittedName>
</protein>
<name>A0A7W3PAC9_9ACTN</name>
<dbReference type="Gene3D" id="2.40.110.10">
    <property type="entry name" value="Butyryl-CoA Dehydrogenase, subunit A, domain 2"/>
    <property type="match status" value="1"/>
</dbReference>
<dbReference type="Pfam" id="PF00441">
    <property type="entry name" value="Acyl-CoA_dh_1"/>
    <property type="match status" value="1"/>
</dbReference>
<dbReference type="GO" id="GO:0016627">
    <property type="term" value="F:oxidoreductase activity, acting on the CH-CH group of donors"/>
    <property type="evidence" value="ECO:0007669"/>
    <property type="project" value="InterPro"/>
</dbReference>
<dbReference type="Proteomes" id="UP000580910">
    <property type="component" value="Unassembled WGS sequence"/>
</dbReference>
<evidence type="ECO:0000256" key="2">
    <source>
        <dbReference type="ARBA" id="ARBA00022630"/>
    </source>
</evidence>
<feature type="domain" description="Acyl-CoA dehydrogenase/oxidase C-terminal" evidence="4">
    <location>
        <begin position="199"/>
        <end position="315"/>
    </location>
</feature>
<keyword evidence="6" id="KW-1185">Reference proteome</keyword>